<evidence type="ECO:0000256" key="1">
    <source>
        <dbReference type="SAM" id="SignalP"/>
    </source>
</evidence>
<dbReference type="EMBL" id="AP019735">
    <property type="protein sequence ID" value="BBL05114.1"/>
    <property type="molecule type" value="Genomic_DNA"/>
</dbReference>
<dbReference type="OrthoDB" id="1004197at2"/>
<evidence type="ECO:0008006" key="4">
    <source>
        <dbReference type="Google" id="ProtNLM"/>
    </source>
</evidence>
<evidence type="ECO:0000313" key="2">
    <source>
        <dbReference type="EMBL" id="BBL05114.1"/>
    </source>
</evidence>
<keyword evidence="3" id="KW-1185">Reference proteome</keyword>
<reference evidence="3" key="1">
    <citation type="submission" date="2019-06" db="EMBL/GenBank/DDBJ databases">
        <title>Alistipes onderdonkii subsp. vulgaris subsp. nov., Alistipes dispar sp. nov. and Alistipes communis sp. nov., isolated from human faeces, and creation of Alistipes onderdonkii subsp. onderdonkii subsp. nov.</title>
        <authorList>
            <person name="Sakamoto M."/>
            <person name="Ikeyama N."/>
            <person name="Ogata Y."/>
            <person name="Suda W."/>
            <person name="Iino T."/>
            <person name="Hattori M."/>
            <person name="Ohkuma M."/>
        </authorList>
    </citation>
    <scope>NUCLEOTIDE SEQUENCE [LARGE SCALE GENOMIC DNA]</scope>
    <source>
        <strain evidence="3">5CBH24</strain>
    </source>
</reference>
<gene>
    <name evidence="2" type="ORF">A5CBH24_24270</name>
</gene>
<keyword evidence="1" id="KW-0732">Signal</keyword>
<evidence type="ECO:0000313" key="3">
    <source>
        <dbReference type="Proteomes" id="UP000318946"/>
    </source>
</evidence>
<feature type="signal peptide" evidence="1">
    <location>
        <begin position="1"/>
        <end position="25"/>
    </location>
</feature>
<dbReference type="KEGG" id="acou:A5CBH24_24270"/>
<proteinExistence type="predicted"/>
<dbReference type="AlphaFoldDB" id="A0A4Y1WXB3"/>
<name>A0A4Y1WXB3_9BACT</name>
<sequence>MVEMMRKGFFLLAVLVAVGAAEASAQEVTARIAGLEGNAEYMEMLREEASLQAREDSVTMVVNRVRRQLRDDPAQRAVYSAEILRCEEQLFSIRTERGRLTDRINTVEQDWVLANLDLSSPSTTTAGRAAGTPLPDSLQTADLVHNAYFREQLPQADYRALLSAQRRERTAFDLAAACAANYEAIEELKISYDTITAETPAAVLYERYRTLQSLNRSLCDSLQRVWGAVYDNKNYAYAYVLDRLGRDDLLAKTEEQLAGVRQQMASERGRYYADELTDYLLQKRALVDVETELAGALGLTAARDSLARAAAGLRIVDYRLPKLFIEERMFLEYEPIGFVTPAKYNASHHIPEVKVYERGTIYRILLGTYTNRTNGGYLFKGAYPLGYEKVEGKYAYYAGGYRTLDEARAAQEQMKKKGFRRPEIVVWNDGERTNLADAAEQGNAPMFRVEIGGLDGFPEELRAAVQAVAGESEISRAGRHFIVGPLADKAVADKVAEAVMQQNASLEVKIAEIVE</sequence>
<protein>
    <recommendedName>
        <fullName evidence="4">SPOR domain-containing protein</fullName>
    </recommendedName>
</protein>
<organism evidence="2 3">
    <name type="scientific">Alistipes communis</name>
    <dbReference type="NCBI Taxonomy" id="2585118"/>
    <lineage>
        <taxon>Bacteria</taxon>
        <taxon>Pseudomonadati</taxon>
        <taxon>Bacteroidota</taxon>
        <taxon>Bacteroidia</taxon>
        <taxon>Bacteroidales</taxon>
        <taxon>Rikenellaceae</taxon>
        <taxon>Alistipes</taxon>
    </lineage>
</organism>
<accession>A0A4Y1WXB3</accession>
<dbReference type="Proteomes" id="UP000318946">
    <property type="component" value="Chromosome"/>
</dbReference>
<feature type="chain" id="PRO_5021343995" description="SPOR domain-containing protein" evidence="1">
    <location>
        <begin position="26"/>
        <end position="515"/>
    </location>
</feature>